<dbReference type="Proteomes" id="UP000095283">
    <property type="component" value="Unplaced"/>
</dbReference>
<dbReference type="InterPro" id="IPR040007">
    <property type="entry name" value="Tho2"/>
</dbReference>
<organism evidence="5 6">
    <name type="scientific">Heterorhabditis bacteriophora</name>
    <name type="common">Entomopathogenic nematode worm</name>
    <dbReference type="NCBI Taxonomy" id="37862"/>
    <lineage>
        <taxon>Eukaryota</taxon>
        <taxon>Metazoa</taxon>
        <taxon>Ecdysozoa</taxon>
        <taxon>Nematoda</taxon>
        <taxon>Chromadorea</taxon>
        <taxon>Rhabditida</taxon>
        <taxon>Rhabditina</taxon>
        <taxon>Rhabditomorpha</taxon>
        <taxon>Strongyloidea</taxon>
        <taxon>Heterorhabditidae</taxon>
        <taxon>Heterorhabditis</taxon>
    </lineage>
</organism>
<dbReference type="PANTHER" id="PTHR21597">
    <property type="entry name" value="THO2 PROTEIN"/>
    <property type="match status" value="1"/>
</dbReference>
<dbReference type="GO" id="GO:0006397">
    <property type="term" value="P:mRNA processing"/>
    <property type="evidence" value="ECO:0007669"/>
    <property type="project" value="InterPro"/>
</dbReference>
<dbReference type="AlphaFoldDB" id="A0A1I7X8W3"/>
<comment type="subunit">
    <text evidence="1">Component of the THO subcomplex, which is composed of THOC1, THOC2, THOC3, THOC5, THOC6 and THOC7. The THO subcomplex interacts with DDX39B to form the THO-DDX39B complex which multimerizes into a 28-subunit tetrameric assembly. Component of the transcription/export (TREX) complex at least composed of ALYREF/THOC4, DDX39B, SARNP/CIP29, CHTOP and the THO subcomplex; in the complex interacts with THOC1, THOC3, THOC5, THOC7 and DDX39B. TREX seems to have a dynamic structure involving ATP-dependent remodeling. Interacts with POLDIP3 and ZC3H11A.</text>
</comment>
<evidence type="ECO:0000259" key="4">
    <source>
        <dbReference type="Pfam" id="PF11262"/>
    </source>
</evidence>
<name>A0A1I7X8W3_HETBA</name>
<evidence type="ECO:0000256" key="1">
    <source>
        <dbReference type="ARBA" id="ARBA00047033"/>
    </source>
</evidence>
<dbReference type="PANTHER" id="PTHR21597:SF0">
    <property type="entry name" value="THO COMPLEX SUBUNIT 2"/>
    <property type="match status" value="1"/>
</dbReference>
<feature type="coiled-coil region" evidence="2">
    <location>
        <begin position="230"/>
        <end position="257"/>
    </location>
</feature>
<protein>
    <submittedName>
        <fullName evidence="6">Tho2 domain-containing protein</fullName>
    </submittedName>
</protein>
<evidence type="ECO:0000313" key="5">
    <source>
        <dbReference type="Proteomes" id="UP000095283"/>
    </source>
</evidence>
<evidence type="ECO:0000256" key="2">
    <source>
        <dbReference type="SAM" id="Coils"/>
    </source>
</evidence>
<dbReference type="InterPro" id="IPR021418">
    <property type="entry name" value="THO_THOC2_C"/>
</dbReference>
<accession>A0A1I7X8W3</accession>
<dbReference type="GO" id="GO:0003729">
    <property type="term" value="F:mRNA binding"/>
    <property type="evidence" value="ECO:0007669"/>
    <property type="project" value="TreeGrafter"/>
</dbReference>
<keyword evidence="2" id="KW-0175">Coiled coil</keyword>
<feature type="compositionally biased region" description="Basic and acidic residues" evidence="3">
    <location>
        <begin position="563"/>
        <end position="621"/>
    </location>
</feature>
<dbReference type="Pfam" id="PF11262">
    <property type="entry name" value="Tho2"/>
    <property type="match status" value="1"/>
</dbReference>
<evidence type="ECO:0000256" key="3">
    <source>
        <dbReference type="SAM" id="MobiDB-lite"/>
    </source>
</evidence>
<keyword evidence="5" id="KW-1185">Reference proteome</keyword>
<evidence type="ECO:0000313" key="6">
    <source>
        <dbReference type="WBParaSite" id="Hba_14015"/>
    </source>
</evidence>
<dbReference type="GO" id="GO:0000445">
    <property type="term" value="C:THO complex part of transcription export complex"/>
    <property type="evidence" value="ECO:0007669"/>
    <property type="project" value="TreeGrafter"/>
</dbReference>
<feature type="compositionally biased region" description="Basic and acidic residues" evidence="3">
    <location>
        <begin position="507"/>
        <end position="544"/>
    </location>
</feature>
<feature type="domain" description="THO complex subunitTHOC2 C-terminal" evidence="4">
    <location>
        <begin position="173"/>
        <end position="457"/>
    </location>
</feature>
<dbReference type="WBParaSite" id="Hba_14015">
    <property type="protein sequence ID" value="Hba_14015"/>
    <property type="gene ID" value="Hba_14015"/>
</dbReference>
<proteinExistence type="predicted"/>
<feature type="region of interest" description="Disordered" evidence="3">
    <location>
        <begin position="476"/>
        <end position="655"/>
    </location>
</feature>
<feature type="compositionally biased region" description="Basic and acidic residues" evidence="3">
    <location>
        <begin position="629"/>
        <end position="640"/>
    </location>
</feature>
<dbReference type="GO" id="GO:0006406">
    <property type="term" value="P:mRNA export from nucleus"/>
    <property type="evidence" value="ECO:0007669"/>
    <property type="project" value="InterPro"/>
</dbReference>
<reference evidence="6" key="1">
    <citation type="submission" date="2016-11" db="UniProtKB">
        <authorList>
            <consortium name="WormBaseParasite"/>
        </authorList>
    </citation>
    <scope>IDENTIFICATION</scope>
</reference>
<sequence length="673" mass="77240">MSSIESVAGATQDQLEALSGGELLRQEAGGFSNARNKRASARLRDALLSGDMAVGLCILIAQQRECVIHNDSKLLPLKLVGEMTDQVNIASILMSEFHLRLDSAMYLTRPTYMPKVQSAYESAKRAVKSLDGEHKQKLDSKQKFVFFKSALDTVVNQLIDELTPCMPTHVCSDIPMRLLVVFWILSLYDIDVPTAAYERTVEAIRKQAKDNSERIDMVWFFIIFYSKSKRLKEEERLRNVETKLKEEQKRQSDHVERIRLWLAHSKDRLFEAGRSQQTGSFLQMCIIPRALFSESDAIYCARLVIILHQQRTTLFQSLIFIDKTFSDVLPLICGLSENEANSFGRFLQIILSQTQRWHADKNIFEKECEGFPGLITKMRSGGAVEDSGDNVSFENFRKLCYKWQAKLNKAFLSLIPCFPLLREFYESLEQVVVKVRDGEKGSRDDLSLKAASYAGRLKIRGLPLFEAHQFCHRPTTMKISKTNGDATDRKRFPQAASPSGAKRKVKTEKMLEKKDAVKQDREKRDKVDKEDKVDNAEREEKMLEPEEGEVPPSPPSKKIRAYSTDDRNRTNGVSKDVKDEKDRKDKPKKEAKRELEKDGGSRESKEKDDRRRKEISLDHDVAGPMPPPSKKDDRAQERKRETKGHKRQARDGDENGYISFSKYFLTFIMRNIF</sequence>